<dbReference type="AlphaFoldDB" id="A0A6S6UG11"/>
<proteinExistence type="predicted"/>
<evidence type="ECO:0000313" key="3">
    <source>
        <dbReference type="EMBL" id="CAA6827977.1"/>
    </source>
</evidence>
<protein>
    <recommendedName>
        <fullName evidence="2">Secretion system C-terminal sorting domain-containing protein</fullName>
    </recommendedName>
</protein>
<feature type="signal peptide" evidence="1">
    <location>
        <begin position="1"/>
        <end position="21"/>
    </location>
</feature>
<dbReference type="NCBIfam" id="TIGR04183">
    <property type="entry name" value="Por_Secre_tail"/>
    <property type="match status" value="1"/>
</dbReference>
<keyword evidence="1" id="KW-0732">Signal</keyword>
<evidence type="ECO:0000256" key="1">
    <source>
        <dbReference type="SAM" id="SignalP"/>
    </source>
</evidence>
<feature type="domain" description="Secretion system C-terminal sorting" evidence="2">
    <location>
        <begin position="257"/>
        <end position="327"/>
    </location>
</feature>
<dbReference type="EMBL" id="CACVAQ010000418">
    <property type="protein sequence ID" value="CAA6827977.1"/>
    <property type="molecule type" value="Genomic_DNA"/>
</dbReference>
<dbReference type="Pfam" id="PF18962">
    <property type="entry name" value="Por_Secre_tail"/>
    <property type="match status" value="1"/>
</dbReference>
<gene>
    <name evidence="3" type="ORF">HELGO_WM21987</name>
</gene>
<evidence type="ECO:0000259" key="2">
    <source>
        <dbReference type="Pfam" id="PF18962"/>
    </source>
</evidence>
<name>A0A6S6UG11_9BACT</name>
<sequence>MRLLLKRSFLLLLCYSSILQAQFAPIAGQPGSTAIHKDSSILLAWATQCTVERGFMDISQPNLGRASAGNTNSAVGAAGDGFILSLGDGGTATLRFEYPIQNGLGADFAIFENAFSATFLEVAFVEVSSDGINFVRFPAISNTDTNLQVNAFGSVDASHLYNLAGKYRANYGTPFDLAELLADSAVLNVNAVTHVRLVDAVGSLQDAYASRDSRGVKVNDPWSTPFASSGFDLDAVGVIHQNTTIGIHKIPTATCSIYPNPVQQGASVFIEFKEAYGAALLQVYNLQGQLILEQQHSEQLLTLSLPQGLYLLKIQTEQQHFIQQLIVY</sequence>
<organism evidence="3">
    <name type="scientific">uncultured Aureispira sp</name>
    <dbReference type="NCBI Taxonomy" id="1331704"/>
    <lineage>
        <taxon>Bacteria</taxon>
        <taxon>Pseudomonadati</taxon>
        <taxon>Bacteroidota</taxon>
        <taxon>Saprospiria</taxon>
        <taxon>Saprospirales</taxon>
        <taxon>Saprospiraceae</taxon>
        <taxon>Aureispira</taxon>
        <taxon>environmental samples</taxon>
    </lineage>
</organism>
<reference evidence="3" key="1">
    <citation type="submission" date="2020-01" db="EMBL/GenBank/DDBJ databases">
        <authorList>
            <person name="Meier V. D."/>
            <person name="Meier V D."/>
        </authorList>
    </citation>
    <scope>NUCLEOTIDE SEQUENCE</scope>
    <source>
        <strain evidence="3">HLG_WM_MAG_10</strain>
    </source>
</reference>
<dbReference type="InterPro" id="IPR026444">
    <property type="entry name" value="Secre_tail"/>
</dbReference>
<feature type="chain" id="PRO_5028140465" description="Secretion system C-terminal sorting domain-containing protein" evidence="1">
    <location>
        <begin position="22"/>
        <end position="328"/>
    </location>
</feature>
<accession>A0A6S6UG11</accession>